<dbReference type="Proteomes" id="UP000601435">
    <property type="component" value="Unassembled WGS sequence"/>
</dbReference>
<evidence type="ECO:0000313" key="2">
    <source>
        <dbReference type="EMBL" id="CAE7541984.1"/>
    </source>
</evidence>
<evidence type="ECO:0000256" key="1">
    <source>
        <dbReference type="SAM" id="MobiDB-lite"/>
    </source>
</evidence>
<organism evidence="2 3">
    <name type="scientific">Symbiodinium necroappetens</name>
    <dbReference type="NCBI Taxonomy" id="1628268"/>
    <lineage>
        <taxon>Eukaryota</taxon>
        <taxon>Sar</taxon>
        <taxon>Alveolata</taxon>
        <taxon>Dinophyceae</taxon>
        <taxon>Suessiales</taxon>
        <taxon>Symbiodiniaceae</taxon>
        <taxon>Symbiodinium</taxon>
    </lineage>
</organism>
<dbReference type="AlphaFoldDB" id="A0A812TTT0"/>
<proteinExistence type="predicted"/>
<sequence>MVEVIRKDALLNTLTGRARNIKAPKPKPDVEKEPKKLKKKKNAAKEEKSKKSKKRAADDEVEEKPSKKRSRK</sequence>
<accession>A0A812TTT0</accession>
<comment type="caution">
    <text evidence="2">The sequence shown here is derived from an EMBL/GenBank/DDBJ whole genome shotgun (WGS) entry which is preliminary data.</text>
</comment>
<protein>
    <submittedName>
        <fullName evidence="2">Uncharacterized protein</fullName>
    </submittedName>
</protein>
<evidence type="ECO:0000313" key="3">
    <source>
        <dbReference type="Proteomes" id="UP000601435"/>
    </source>
</evidence>
<name>A0A812TTT0_9DINO</name>
<dbReference type="EMBL" id="CAJNJA010025376">
    <property type="protein sequence ID" value="CAE7541984.1"/>
    <property type="molecule type" value="Genomic_DNA"/>
</dbReference>
<keyword evidence="3" id="KW-1185">Reference proteome</keyword>
<reference evidence="2" key="1">
    <citation type="submission" date="2021-02" db="EMBL/GenBank/DDBJ databases">
        <authorList>
            <person name="Dougan E. K."/>
            <person name="Rhodes N."/>
            <person name="Thang M."/>
            <person name="Chan C."/>
        </authorList>
    </citation>
    <scope>NUCLEOTIDE SEQUENCE</scope>
</reference>
<gene>
    <name evidence="2" type="ORF">SNEC2469_LOCUS15602</name>
</gene>
<feature type="region of interest" description="Disordered" evidence="1">
    <location>
        <begin position="16"/>
        <end position="72"/>
    </location>
</feature>